<keyword evidence="1" id="KW-1133">Transmembrane helix</keyword>
<organism evidence="2 3">
    <name type="scientific">Fulvitalea axinellae</name>
    <dbReference type="NCBI Taxonomy" id="1182444"/>
    <lineage>
        <taxon>Bacteria</taxon>
        <taxon>Pseudomonadati</taxon>
        <taxon>Bacteroidota</taxon>
        <taxon>Cytophagia</taxon>
        <taxon>Cytophagales</taxon>
        <taxon>Persicobacteraceae</taxon>
        <taxon>Fulvitalea</taxon>
    </lineage>
</organism>
<dbReference type="EMBL" id="AP025314">
    <property type="protein sequence ID" value="BDD10537.1"/>
    <property type="molecule type" value="Genomic_DNA"/>
</dbReference>
<name>A0AAU9CYI8_9BACT</name>
<gene>
    <name evidence="2" type="ORF">FUAX_29690</name>
</gene>
<accession>A0AAU9CYI8</accession>
<dbReference type="KEGG" id="fax:FUAX_29690"/>
<reference evidence="2 3" key="1">
    <citation type="submission" date="2021-12" db="EMBL/GenBank/DDBJ databases">
        <title>Genome sequencing of bacteria with rrn-lacking chromosome and rrn-plasmid.</title>
        <authorList>
            <person name="Anda M."/>
            <person name="Iwasaki W."/>
        </authorList>
    </citation>
    <scope>NUCLEOTIDE SEQUENCE [LARGE SCALE GENOMIC DNA]</scope>
    <source>
        <strain evidence="2 3">DSM 100852</strain>
    </source>
</reference>
<dbReference type="InterPro" id="IPR009325">
    <property type="entry name" value="DUF983"/>
</dbReference>
<dbReference type="AlphaFoldDB" id="A0AAU9CYI8"/>
<feature type="transmembrane region" description="Helical" evidence="1">
    <location>
        <begin position="57"/>
        <end position="76"/>
    </location>
</feature>
<keyword evidence="1" id="KW-0812">Transmembrane</keyword>
<sequence length="99" mass="11327">MYVGFLSMHHTCPECGLRFEREPGFFFGAMYISYAFNVAIFVCVTMAIWLLGGNFPLWVHIATVFIVAGLCLPFVFRYSRVLYLYWFGGVKHKPQGLSA</sequence>
<keyword evidence="3" id="KW-1185">Reference proteome</keyword>
<dbReference type="Proteomes" id="UP001348817">
    <property type="component" value="Chromosome"/>
</dbReference>
<evidence type="ECO:0000313" key="3">
    <source>
        <dbReference type="Proteomes" id="UP001348817"/>
    </source>
</evidence>
<dbReference type="Pfam" id="PF06170">
    <property type="entry name" value="DUF983"/>
    <property type="match status" value="1"/>
</dbReference>
<evidence type="ECO:0000313" key="2">
    <source>
        <dbReference type="EMBL" id="BDD10537.1"/>
    </source>
</evidence>
<feature type="transmembrane region" description="Helical" evidence="1">
    <location>
        <begin position="25"/>
        <end position="51"/>
    </location>
</feature>
<proteinExistence type="predicted"/>
<evidence type="ECO:0008006" key="4">
    <source>
        <dbReference type="Google" id="ProtNLM"/>
    </source>
</evidence>
<keyword evidence="1" id="KW-0472">Membrane</keyword>
<evidence type="ECO:0000256" key="1">
    <source>
        <dbReference type="SAM" id="Phobius"/>
    </source>
</evidence>
<protein>
    <recommendedName>
        <fullName evidence="4">DUF983 domain-containing protein</fullName>
    </recommendedName>
</protein>